<evidence type="ECO:0000313" key="5">
    <source>
        <dbReference type="EMBL" id="HGV55015.1"/>
    </source>
</evidence>
<dbReference type="InterPro" id="IPR052700">
    <property type="entry name" value="Carb_kinase_PfkB-like"/>
</dbReference>
<dbReference type="Pfam" id="PF00294">
    <property type="entry name" value="PfkB"/>
    <property type="match status" value="1"/>
</dbReference>
<dbReference type="Gene3D" id="3.40.1190.20">
    <property type="match status" value="1"/>
</dbReference>
<evidence type="ECO:0000256" key="1">
    <source>
        <dbReference type="ARBA" id="ARBA00010688"/>
    </source>
</evidence>
<protein>
    <recommendedName>
        <fullName evidence="4">Carbohydrate kinase PfkB domain-containing protein</fullName>
    </recommendedName>
</protein>
<dbReference type="GO" id="GO:0016301">
    <property type="term" value="F:kinase activity"/>
    <property type="evidence" value="ECO:0007669"/>
    <property type="project" value="UniProtKB-KW"/>
</dbReference>
<comment type="similarity">
    <text evidence="1">Belongs to the carbohydrate kinase PfkB family.</text>
</comment>
<evidence type="ECO:0000259" key="4">
    <source>
        <dbReference type="Pfam" id="PF00294"/>
    </source>
</evidence>
<evidence type="ECO:0000256" key="2">
    <source>
        <dbReference type="ARBA" id="ARBA00022679"/>
    </source>
</evidence>
<gene>
    <name evidence="5" type="ORF">ENT73_02850</name>
</gene>
<reference evidence="5" key="1">
    <citation type="journal article" date="2020" name="mSystems">
        <title>Genome- and Community-Level Interaction Insights into Carbon Utilization and Element Cycling Functions of Hydrothermarchaeota in Hydrothermal Sediment.</title>
        <authorList>
            <person name="Zhou Z."/>
            <person name="Liu Y."/>
            <person name="Xu W."/>
            <person name="Pan J."/>
            <person name="Luo Z.H."/>
            <person name="Li M."/>
        </authorList>
    </citation>
    <scope>NUCLEOTIDE SEQUENCE [LARGE SCALE GENOMIC DNA]</scope>
    <source>
        <strain evidence="5">SpSt-605</strain>
    </source>
</reference>
<name>A0A832LX96_9BACT</name>
<dbReference type="InterPro" id="IPR011611">
    <property type="entry name" value="PfkB_dom"/>
</dbReference>
<evidence type="ECO:0000256" key="3">
    <source>
        <dbReference type="ARBA" id="ARBA00022777"/>
    </source>
</evidence>
<feature type="domain" description="Carbohydrate kinase PfkB" evidence="4">
    <location>
        <begin position="67"/>
        <end position="307"/>
    </location>
</feature>
<dbReference type="InterPro" id="IPR029056">
    <property type="entry name" value="Ribokinase-like"/>
</dbReference>
<dbReference type="EMBL" id="DSZU01000045">
    <property type="protein sequence ID" value="HGV55015.1"/>
    <property type="molecule type" value="Genomic_DNA"/>
</dbReference>
<accession>A0A832LX96</accession>
<dbReference type="PANTHER" id="PTHR43320">
    <property type="entry name" value="SUGAR KINASE"/>
    <property type="match status" value="1"/>
</dbReference>
<comment type="caution">
    <text evidence="5">The sequence shown here is derived from an EMBL/GenBank/DDBJ whole genome shotgun (WGS) entry which is preliminary data.</text>
</comment>
<sequence>MRRTLRERLIIGCGALNWDIFFQVEDLSSLSFEGLTLEPGREYVLEREAFLGLLHRLKQKALLVFEGGGGSAANTIYALASLGFKTAFLGAVGVDPFGDRVLEELLSRGISVERIRREGETSLALIILDQNRDRTIIVSPGSAERALALEDGDLFPQALYHLTSLASPEGASFQKALLTKLPQRISFDPGEIYTGKGKDFLLHFLQKTRYLFITEGELAKSSFSQKELLNLGIDTLFLKRGKKGAKAIKRGLIVQSSVYQAPKIVDNTGAGDYFNAGVLAGLLLNLPLERALDLGLYSASLSLRDYGRKGIMNQIEFKNFLSRLK</sequence>
<proteinExistence type="inferred from homology"/>
<keyword evidence="3" id="KW-0418">Kinase</keyword>
<organism evidence="5">
    <name type="scientific">Caldimicrobium thiodismutans</name>
    <dbReference type="NCBI Taxonomy" id="1653476"/>
    <lineage>
        <taxon>Bacteria</taxon>
        <taxon>Pseudomonadati</taxon>
        <taxon>Thermodesulfobacteriota</taxon>
        <taxon>Thermodesulfobacteria</taxon>
        <taxon>Thermodesulfobacteriales</taxon>
        <taxon>Thermodesulfobacteriaceae</taxon>
        <taxon>Caldimicrobium</taxon>
    </lineage>
</organism>
<dbReference type="PANTHER" id="PTHR43320:SF3">
    <property type="entry name" value="CARBOHYDRATE KINASE PFKB DOMAIN-CONTAINING PROTEIN"/>
    <property type="match status" value="1"/>
</dbReference>
<dbReference type="SUPFAM" id="SSF53613">
    <property type="entry name" value="Ribokinase-like"/>
    <property type="match status" value="1"/>
</dbReference>
<dbReference type="AlphaFoldDB" id="A0A832LX96"/>
<keyword evidence="2" id="KW-0808">Transferase</keyword>